<protein>
    <submittedName>
        <fullName evidence="2">Uncharacterized protein</fullName>
    </submittedName>
</protein>
<keyword evidence="1" id="KW-0732">Signal</keyword>
<gene>
    <name evidence="2" type="ORF">JMJ35_008931</name>
</gene>
<dbReference type="Proteomes" id="UP001166286">
    <property type="component" value="Unassembled WGS sequence"/>
</dbReference>
<evidence type="ECO:0000313" key="2">
    <source>
        <dbReference type="EMBL" id="KAK0508655.1"/>
    </source>
</evidence>
<dbReference type="PANTHER" id="PTHR36195:SF6">
    <property type="entry name" value="SECRETED THAUMATIN-LIKE PROTEIN CALA"/>
    <property type="match status" value="1"/>
</dbReference>
<evidence type="ECO:0000256" key="1">
    <source>
        <dbReference type="SAM" id="SignalP"/>
    </source>
</evidence>
<reference evidence="2" key="1">
    <citation type="submission" date="2023-03" db="EMBL/GenBank/DDBJ databases">
        <title>Complete genome of Cladonia borealis.</title>
        <authorList>
            <person name="Park H."/>
        </authorList>
    </citation>
    <scope>NUCLEOTIDE SEQUENCE</scope>
    <source>
        <strain evidence="2">ANT050790</strain>
    </source>
</reference>
<sequence length="208" mass="21268">MYFTAALAAVAAMGSSMLVSAAPAEYSSQISIAFPTGAQAVTAHPAVPTFVTGSSVQEDATDDAALGDSNVDNFCTFDVYLYSCNEQECGAEVTVAANGGSWSAPISSTTDDGVSIKIGTTSGEVEKAILQLEYTNSGGLVYFDASQINGNPFGDYGYTLGDTVGLESYCAPPCTDCAGVYYSGEDGTVYAISNTESIGFSLCAHSSG</sequence>
<evidence type="ECO:0000313" key="3">
    <source>
        <dbReference type="Proteomes" id="UP001166286"/>
    </source>
</evidence>
<keyword evidence="3" id="KW-1185">Reference proteome</keyword>
<proteinExistence type="predicted"/>
<comment type="caution">
    <text evidence="2">The sequence shown here is derived from an EMBL/GenBank/DDBJ whole genome shotgun (WGS) entry which is preliminary data.</text>
</comment>
<dbReference type="EMBL" id="JAFEKC020000020">
    <property type="protein sequence ID" value="KAK0508655.1"/>
    <property type="molecule type" value="Genomic_DNA"/>
</dbReference>
<accession>A0AA39QV62</accession>
<dbReference type="PANTHER" id="PTHR36195">
    <property type="entry name" value="DOMAIN PROTEIN, PUTATIVE (AFU_ORTHOLOGUE AFUA_5G01990)-RELATED-RELATED"/>
    <property type="match status" value="1"/>
</dbReference>
<feature type="chain" id="PRO_5041447431" evidence="1">
    <location>
        <begin position="22"/>
        <end position="208"/>
    </location>
</feature>
<name>A0AA39QV62_9LECA</name>
<organism evidence="2 3">
    <name type="scientific">Cladonia borealis</name>
    <dbReference type="NCBI Taxonomy" id="184061"/>
    <lineage>
        <taxon>Eukaryota</taxon>
        <taxon>Fungi</taxon>
        <taxon>Dikarya</taxon>
        <taxon>Ascomycota</taxon>
        <taxon>Pezizomycotina</taxon>
        <taxon>Lecanoromycetes</taxon>
        <taxon>OSLEUM clade</taxon>
        <taxon>Lecanoromycetidae</taxon>
        <taxon>Lecanorales</taxon>
        <taxon>Lecanorineae</taxon>
        <taxon>Cladoniaceae</taxon>
        <taxon>Cladonia</taxon>
    </lineage>
</organism>
<dbReference type="AlphaFoldDB" id="A0AA39QV62"/>
<feature type="signal peptide" evidence="1">
    <location>
        <begin position="1"/>
        <end position="21"/>
    </location>
</feature>
<dbReference type="InterPro" id="IPR006771">
    <property type="entry name" value="CetA-like"/>
</dbReference>
<dbReference type="Pfam" id="PF04681">
    <property type="entry name" value="Bys1"/>
    <property type="match status" value="1"/>
</dbReference>